<keyword evidence="2" id="KW-1185">Reference proteome</keyword>
<gene>
    <name evidence="1" type="ORF">OSB04_015752</name>
</gene>
<dbReference type="AlphaFoldDB" id="A0AA38W7T2"/>
<evidence type="ECO:0000313" key="2">
    <source>
        <dbReference type="Proteomes" id="UP001172457"/>
    </source>
</evidence>
<dbReference type="Proteomes" id="UP001172457">
    <property type="component" value="Chromosome 4"/>
</dbReference>
<evidence type="ECO:0000313" key="1">
    <source>
        <dbReference type="EMBL" id="KAJ9551707.1"/>
    </source>
</evidence>
<protein>
    <submittedName>
        <fullName evidence="1">Uncharacterized protein</fullName>
    </submittedName>
</protein>
<dbReference type="EMBL" id="JARYMX010000004">
    <property type="protein sequence ID" value="KAJ9551707.1"/>
    <property type="molecule type" value="Genomic_DNA"/>
</dbReference>
<proteinExistence type="predicted"/>
<organism evidence="1 2">
    <name type="scientific">Centaurea solstitialis</name>
    <name type="common">yellow star-thistle</name>
    <dbReference type="NCBI Taxonomy" id="347529"/>
    <lineage>
        <taxon>Eukaryota</taxon>
        <taxon>Viridiplantae</taxon>
        <taxon>Streptophyta</taxon>
        <taxon>Embryophyta</taxon>
        <taxon>Tracheophyta</taxon>
        <taxon>Spermatophyta</taxon>
        <taxon>Magnoliopsida</taxon>
        <taxon>eudicotyledons</taxon>
        <taxon>Gunneridae</taxon>
        <taxon>Pentapetalae</taxon>
        <taxon>asterids</taxon>
        <taxon>campanulids</taxon>
        <taxon>Asterales</taxon>
        <taxon>Asteraceae</taxon>
        <taxon>Carduoideae</taxon>
        <taxon>Cardueae</taxon>
        <taxon>Centaureinae</taxon>
        <taxon>Centaurea</taxon>
    </lineage>
</organism>
<comment type="caution">
    <text evidence="1">The sequence shown here is derived from an EMBL/GenBank/DDBJ whole genome shotgun (WGS) entry which is preliminary data.</text>
</comment>
<name>A0AA38W7T2_9ASTR</name>
<sequence>MAPSLDPRMRKHDDSAIFGVLPGARELEVLNLRRLIHLIPGSEPRLLSEHSSDFELLEWLNWRVFMSKLWVLEEHGSGFSAEIDAAGRTERSKFISGSSIRRFLRVSFSVDKPIGGGRENP</sequence>
<reference evidence="1" key="1">
    <citation type="submission" date="2023-03" db="EMBL/GenBank/DDBJ databases">
        <title>Chromosome-scale reference genome and RAD-based genetic map of yellow starthistle (Centaurea solstitialis) reveal putative structural variation and QTLs associated with invader traits.</title>
        <authorList>
            <person name="Reatini B."/>
            <person name="Cang F.A."/>
            <person name="Jiang Q."/>
            <person name="Mckibben M.T.W."/>
            <person name="Barker M.S."/>
            <person name="Rieseberg L.H."/>
            <person name="Dlugosch K.M."/>
        </authorList>
    </citation>
    <scope>NUCLEOTIDE SEQUENCE</scope>
    <source>
        <strain evidence="1">CAN-66</strain>
        <tissue evidence="1">Leaf</tissue>
    </source>
</reference>
<accession>A0AA38W7T2</accession>